<dbReference type="PANTHER" id="PTHR43649:SF12">
    <property type="entry name" value="DIACETYLCHITOBIOSE BINDING PROTEIN DASA"/>
    <property type="match status" value="1"/>
</dbReference>
<evidence type="ECO:0000313" key="3">
    <source>
        <dbReference type="Proteomes" id="UP000218965"/>
    </source>
</evidence>
<dbReference type="PROSITE" id="PS51257">
    <property type="entry name" value="PROKAR_LIPOPROTEIN"/>
    <property type="match status" value="1"/>
</dbReference>
<dbReference type="OrthoDB" id="1650177at2"/>
<reference evidence="2 3" key="2">
    <citation type="submission" date="2016-01" db="EMBL/GenBank/DDBJ databases">
        <title>Microcella alkaliphila JAM AC0309 whole genome shotgun sequence.</title>
        <authorList>
            <person name="Kurata A."/>
            <person name="Hirose Y."/>
            <person name="Kishimoto N."/>
            <person name="Kobayashi T."/>
        </authorList>
    </citation>
    <scope>NUCLEOTIDE SEQUENCE [LARGE SCALE GENOMIC DNA]</scope>
    <source>
        <strain evidence="2 3">JAM AC0309</strain>
    </source>
</reference>
<dbReference type="EMBL" id="AP017315">
    <property type="protein sequence ID" value="BAU32919.1"/>
    <property type="molecule type" value="Genomic_DNA"/>
</dbReference>
<evidence type="ECO:0008006" key="4">
    <source>
        <dbReference type="Google" id="ProtNLM"/>
    </source>
</evidence>
<dbReference type="Gene3D" id="3.40.190.10">
    <property type="entry name" value="Periplasmic binding protein-like II"/>
    <property type="match status" value="1"/>
</dbReference>
<dbReference type="CDD" id="cd13585">
    <property type="entry name" value="PBP2_TMBP_like"/>
    <property type="match status" value="1"/>
</dbReference>
<feature type="signal peptide" evidence="1">
    <location>
        <begin position="1"/>
        <end position="23"/>
    </location>
</feature>
<sequence length="423" mass="44791">MKRTFRLAVGIAAVGALALTACAAEAPTDPATPGGETPTENVTITYTNFISNGGNEENLQTIVDAFEEENPGITVDVTTLPYGDYGTALQTDLAAGTVSDVFDIEYANYAAYQANGVLAPLEVSDPSAYRPSLLEAYATDGQSYALPSSFSTVVLFYNADLFDEAGLDYPTNDWTWADEQAAGEAISALGDDIWGSHQPVSFYEYYKVLEQNGESFLNDDNTAVAFNTPGGIEAAEWLTGKSGTLMPTIEAGQGTPDFDTNLFLEGRLGMLHTGIWMFGAFADAPFAWDIAVEPGNTQQASAVFSNAVGVSASSANIEAATKWAEFLTSSQTMVDIRLDAGWELPPIADDSQLEVYLAKDNPANRQAVFDSLDAVALPPVVATGQTEMQDIIGEELVEAQAGRKSVADALASAEERINAAIGG</sequence>
<feature type="chain" id="PRO_5006853677" description="Carbohydrate ABC transporter substrate-binding protein (CUT1 family)" evidence="1">
    <location>
        <begin position="24"/>
        <end position="423"/>
    </location>
</feature>
<name>A0A0U4WZ36_9MICO</name>
<dbReference type="InterPro" id="IPR050490">
    <property type="entry name" value="Bact_solute-bd_prot1"/>
</dbReference>
<organism evidence="2 3">
    <name type="scientific">Microcella alkaliphila</name>
    <dbReference type="NCBI Taxonomy" id="279828"/>
    <lineage>
        <taxon>Bacteria</taxon>
        <taxon>Bacillati</taxon>
        <taxon>Actinomycetota</taxon>
        <taxon>Actinomycetes</taxon>
        <taxon>Micrococcales</taxon>
        <taxon>Microbacteriaceae</taxon>
        <taxon>Microcella</taxon>
    </lineage>
</organism>
<reference evidence="3" key="1">
    <citation type="submission" date="2015-12" db="EMBL/GenBank/DDBJ databases">
        <authorList>
            <person name="Shamseldin A."/>
            <person name="Moawad H."/>
            <person name="Abd El-Rahim W.M."/>
            <person name="Sadowsky M.J."/>
        </authorList>
    </citation>
    <scope>NUCLEOTIDE SEQUENCE [LARGE SCALE GENOMIC DNA]</scope>
    <source>
        <strain evidence="3">JAM AC0309</strain>
    </source>
</reference>
<dbReference type="Proteomes" id="UP000218965">
    <property type="component" value="Chromosome"/>
</dbReference>
<dbReference type="SUPFAM" id="SSF53850">
    <property type="entry name" value="Periplasmic binding protein-like II"/>
    <property type="match status" value="1"/>
</dbReference>
<proteinExistence type="predicted"/>
<dbReference type="InterPro" id="IPR006059">
    <property type="entry name" value="SBP"/>
</dbReference>
<evidence type="ECO:0000256" key="1">
    <source>
        <dbReference type="SAM" id="SignalP"/>
    </source>
</evidence>
<keyword evidence="1" id="KW-0732">Signal</keyword>
<dbReference type="AlphaFoldDB" id="A0A0U4WZ36"/>
<accession>A0A0U4WZ36</accession>
<dbReference type="KEGG" id="malk:MalAC0309_2074"/>
<gene>
    <name evidence="2" type="ORF">MalAC0309_2074</name>
</gene>
<dbReference type="PANTHER" id="PTHR43649">
    <property type="entry name" value="ARABINOSE-BINDING PROTEIN-RELATED"/>
    <property type="match status" value="1"/>
</dbReference>
<protein>
    <recommendedName>
        <fullName evidence="4">Carbohydrate ABC transporter substrate-binding protein (CUT1 family)</fullName>
    </recommendedName>
</protein>
<dbReference type="Pfam" id="PF01547">
    <property type="entry name" value="SBP_bac_1"/>
    <property type="match status" value="1"/>
</dbReference>
<evidence type="ECO:0000313" key="2">
    <source>
        <dbReference type="EMBL" id="BAU32919.1"/>
    </source>
</evidence>
<dbReference type="RefSeq" id="WP_096422411.1">
    <property type="nucleotide sequence ID" value="NZ_AP017315.1"/>
</dbReference>